<comment type="caution">
    <text evidence="1">The sequence shown here is derived from an EMBL/GenBank/DDBJ whole genome shotgun (WGS) entry which is preliminary data.</text>
</comment>
<dbReference type="RefSeq" id="WP_063485821.1">
    <property type="nucleotide sequence ID" value="NZ_AP028153.1"/>
</dbReference>
<dbReference type="AlphaFoldDB" id="A0A1E3KQP3"/>
<evidence type="ECO:0000313" key="1">
    <source>
        <dbReference type="EMBL" id="ODO61185.1"/>
    </source>
</evidence>
<organism evidence="1 2">
    <name type="scientific">Lactiplantibacillus plantarum</name>
    <name type="common">Lactobacillus plantarum</name>
    <dbReference type="NCBI Taxonomy" id="1590"/>
    <lineage>
        <taxon>Bacteria</taxon>
        <taxon>Bacillati</taxon>
        <taxon>Bacillota</taxon>
        <taxon>Bacilli</taxon>
        <taxon>Lactobacillales</taxon>
        <taxon>Lactobacillaceae</taxon>
        <taxon>Lactiplantibacillus</taxon>
    </lineage>
</organism>
<gene>
    <name evidence="1" type="ORF">LPJSA22_01142</name>
</gene>
<dbReference type="PATRIC" id="fig|1590.199.peg.203"/>
<reference evidence="1 2" key="1">
    <citation type="submission" date="2016-08" db="EMBL/GenBank/DDBJ databases">
        <title>Genome sequencing of Lactobacillus plantarum JSA22, isolated from fermented soybean paste.</title>
        <authorList>
            <person name="Choi H.S."/>
        </authorList>
    </citation>
    <scope>NUCLEOTIDE SEQUENCE [LARGE SCALE GENOMIC DNA]</scope>
    <source>
        <strain evidence="1 2">JSA22</strain>
    </source>
</reference>
<dbReference type="Proteomes" id="UP000094892">
    <property type="component" value="Unassembled WGS sequence"/>
</dbReference>
<protein>
    <submittedName>
        <fullName evidence="1">Uncharacterized protein</fullName>
    </submittedName>
</protein>
<accession>A0A1E3KQP3</accession>
<dbReference type="EMBL" id="MCOL01000001">
    <property type="protein sequence ID" value="ODO61185.1"/>
    <property type="molecule type" value="Genomic_DNA"/>
</dbReference>
<dbReference type="GO" id="GO:0008270">
    <property type="term" value="F:zinc ion binding"/>
    <property type="evidence" value="ECO:0007669"/>
    <property type="project" value="InterPro"/>
</dbReference>
<sequence length="511" mass="59882">MQWEALFQQQILRRALNYYQTGHVKKFNRNRHRLTAVVQGVRDYQVTIVEYAGGVSAMTCTCSYASSDRHCKHMAAVLYFADHTVSVGHKFGGKSSENYQAELFEGFADADTGEWRSKFIQNLQTFTVSQCEMLAGKDMLAIDPSPLFTPLSDLPMLFKACEWLVSKRLPRMVTTDQQQMSFDILTYIYLKLCYTGFDQTKLIDECGRLLSQLLTHSDGHIRRQAFRWLFVYSLALPIKYSWQFENVLFYSDTFSNPYFLNQKLALIDHKIDNLKASHHEMRFQIETTTIEWTYYRVRVMKKLKLTPSAAQGFCIHHRDDPVVSDYFIDNCREQNDLRRAVEYCHAGIQVAAARDDYVIMNYTYSQLVSLYQACGTVAEYRQILLEAVTKCDAVNSNWYVQLRQQYLPADWPDVRRKISAGLPRQSDFEWDDTKNVFVKPYILALQQEVKTALTPESQLFLTEKLRCLQEYQGSTGVQVAYWLWQNWYRRYPERKVLMDAIDEWIVQKIEK</sequence>
<dbReference type="InterPro" id="IPR007527">
    <property type="entry name" value="Znf_SWIM"/>
</dbReference>
<evidence type="ECO:0000313" key="2">
    <source>
        <dbReference type="Proteomes" id="UP000094892"/>
    </source>
</evidence>
<name>A0A1E3KQP3_LACPN</name>
<dbReference type="PROSITE" id="PS50966">
    <property type="entry name" value="ZF_SWIM"/>
    <property type="match status" value="1"/>
</dbReference>
<proteinExistence type="predicted"/>